<reference evidence="2" key="1">
    <citation type="submission" date="2015-06" db="UniProtKB">
        <authorList>
            <consortium name="EnsemblPlants"/>
        </authorList>
    </citation>
    <scope>IDENTIFICATION</scope>
</reference>
<name>R7W654_AEGTA</name>
<sequence length="401" mass="43142">MHMQLHAEDFVLMFDHTDSGPSYISLVDPASCAASAAALNAATAATDCSVHSVLLDICSNALHPYPLATNPWCSSAALLSNGALLQTGNFPKSTLLQTGDFSNAENVFESRHVQIRGIRLSSTIHEEPTSLARALAYGPVKQNLTYLKSNSIETTTSGQDSSSWDQTYFAVHQTSSGGPTDNYYGLHATMGVYGHKLKPGQLTSTYITVTHSGDGVKSSFNAIQVGWHIYPENYGDSRPHFYTYWTRDGYDATGCFNMNCPGFIRANGALVAPGDVIKPISDKASGDWWVYYGFNGNPTGVGYFPRSLFTYLAQKANGMAFGAFVVADKTLPTPPMGSGIRPNGGQGRAASFTNLRFIDQDGRSSPMTTDWPKLVTNNKCHSITPIGHAECLYGGPGGCVR</sequence>
<dbReference type="InterPro" id="IPR004314">
    <property type="entry name" value="Neprosin"/>
</dbReference>
<evidence type="ECO:0000259" key="1">
    <source>
        <dbReference type="PROSITE" id="PS52045"/>
    </source>
</evidence>
<proteinExistence type="predicted"/>
<dbReference type="PANTHER" id="PTHR31589:SF160">
    <property type="entry name" value="NEPROSIN DOMAIN-CONTAINING PROTEIN"/>
    <property type="match status" value="1"/>
</dbReference>
<dbReference type="PROSITE" id="PS52045">
    <property type="entry name" value="NEPROSIN_PEP_CD"/>
    <property type="match status" value="1"/>
</dbReference>
<dbReference type="Gene3D" id="3.90.1320.10">
    <property type="entry name" value="Outer-capsid protein sigma 3, large lobe"/>
    <property type="match status" value="1"/>
</dbReference>
<organism evidence="2">
    <name type="scientific">Aegilops tauschii</name>
    <name type="common">Tausch's goatgrass</name>
    <name type="synonym">Aegilops squarrosa</name>
    <dbReference type="NCBI Taxonomy" id="37682"/>
    <lineage>
        <taxon>Eukaryota</taxon>
        <taxon>Viridiplantae</taxon>
        <taxon>Streptophyta</taxon>
        <taxon>Embryophyta</taxon>
        <taxon>Tracheophyta</taxon>
        <taxon>Spermatophyta</taxon>
        <taxon>Magnoliopsida</taxon>
        <taxon>Liliopsida</taxon>
        <taxon>Poales</taxon>
        <taxon>Poaceae</taxon>
        <taxon>BOP clade</taxon>
        <taxon>Pooideae</taxon>
        <taxon>Triticodae</taxon>
        <taxon>Triticeae</taxon>
        <taxon>Triticinae</taxon>
        <taxon>Aegilops</taxon>
    </lineage>
</organism>
<evidence type="ECO:0000313" key="2">
    <source>
        <dbReference type="EnsemblPlants" id="EMT13200"/>
    </source>
</evidence>
<dbReference type="InterPro" id="IPR053168">
    <property type="entry name" value="Glutamic_endopeptidase"/>
</dbReference>
<feature type="domain" description="Neprosin PEP catalytic" evidence="1">
    <location>
        <begin position="162"/>
        <end position="400"/>
    </location>
</feature>
<dbReference type="InterPro" id="IPR009880">
    <property type="entry name" value="Glyoxal_oxidase_N"/>
</dbReference>
<protein>
    <recommendedName>
        <fullName evidence="1">Neprosin PEP catalytic domain-containing protein</fullName>
    </recommendedName>
</protein>
<dbReference type="EnsemblPlants" id="EMT13200">
    <property type="protein sequence ID" value="EMT13200"/>
    <property type="gene ID" value="F775_00398"/>
</dbReference>
<dbReference type="AlphaFoldDB" id="R7W654"/>
<dbReference type="Pfam" id="PF07250">
    <property type="entry name" value="Glyoxal_oxid_N"/>
    <property type="match status" value="1"/>
</dbReference>
<dbReference type="PANTHER" id="PTHR31589">
    <property type="entry name" value="PROTEIN, PUTATIVE (DUF239)-RELATED-RELATED"/>
    <property type="match status" value="1"/>
</dbReference>
<dbReference type="Pfam" id="PF03080">
    <property type="entry name" value="Neprosin"/>
    <property type="match status" value="1"/>
</dbReference>
<accession>R7W654</accession>